<dbReference type="GO" id="GO:0004165">
    <property type="term" value="F:delta(3)-delta(2)-enoyl-CoA isomerase activity"/>
    <property type="evidence" value="ECO:0007669"/>
    <property type="project" value="TreeGrafter"/>
</dbReference>
<dbReference type="SUPFAM" id="SSF52096">
    <property type="entry name" value="ClpP/crotonase"/>
    <property type="match status" value="1"/>
</dbReference>
<dbReference type="Pfam" id="PF00378">
    <property type="entry name" value="ECH_1"/>
    <property type="match status" value="1"/>
</dbReference>
<name>A0A316VQ78_9BASI</name>
<dbReference type="InParanoid" id="A0A316VQ78"/>
<dbReference type="GeneID" id="37018112"/>
<dbReference type="AlphaFoldDB" id="A0A316VQ78"/>
<organism evidence="1 2">
    <name type="scientific">Meira miltonrushii</name>
    <dbReference type="NCBI Taxonomy" id="1280837"/>
    <lineage>
        <taxon>Eukaryota</taxon>
        <taxon>Fungi</taxon>
        <taxon>Dikarya</taxon>
        <taxon>Basidiomycota</taxon>
        <taxon>Ustilaginomycotina</taxon>
        <taxon>Exobasidiomycetes</taxon>
        <taxon>Exobasidiales</taxon>
        <taxon>Brachybasidiaceae</taxon>
        <taxon>Meira</taxon>
    </lineage>
</organism>
<reference evidence="1 2" key="1">
    <citation type="journal article" date="2018" name="Mol. Biol. Evol.">
        <title>Broad Genomic Sampling Reveals a Smut Pathogenic Ancestry of the Fungal Clade Ustilaginomycotina.</title>
        <authorList>
            <person name="Kijpornyongpan T."/>
            <person name="Mondo S.J."/>
            <person name="Barry K."/>
            <person name="Sandor L."/>
            <person name="Lee J."/>
            <person name="Lipzen A."/>
            <person name="Pangilinan J."/>
            <person name="LaButti K."/>
            <person name="Hainaut M."/>
            <person name="Henrissat B."/>
            <person name="Grigoriev I.V."/>
            <person name="Spatafora J.W."/>
            <person name="Aime M.C."/>
        </authorList>
    </citation>
    <scope>NUCLEOTIDE SEQUENCE [LARGE SCALE GENOMIC DNA]</scope>
    <source>
        <strain evidence="1 2">MCA 3882</strain>
    </source>
</reference>
<sequence length="264" mass="29345">MASYPVSFPADKPVLRLDRLQTSPSIYVLHMLSAETPDNRLTVHFLEQWMEALKFVEKQWDQSDEQKAGAALVSTGLTDPKAKFYSNGLDFEKVLQDPEFFDKHLNPVYEKLLTFPIPTVAAIGGHCFAAGFGLVMSHDYRVQNGQKGFLCMNEIDFGAQIPPGLYAALNSKNLPSNVMRKMVLEGHRFGAKEAQAERIVDIISPSADEKVESAPAKTLETAIELAKNFAKKAGADAYQSNKLVMYAPYLATLRERNEDATARL</sequence>
<dbReference type="STRING" id="1280837.A0A316VQ78"/>
<dbReference type="CDD" id="cd06558">
    <property type="entry name" value="crotonase-like"/>
    <property type="match status" value="1"/>
</dbReference>
<keyword evidence="2" id="KW-1185">Reference proteome</keyword>
<dbReference type="InterPro" id="IPR029045">
    <property type="entry name" value="ClpP/crotonase-like_dom_sf"/>
</dbReference>
<gene>
    <name evidence="1" type="ORF">FA14DRAFT_119059</name>
</gene>
<dbReference type="Gene3D" id="3.90.226.10">
    <property type="entry name" value="2-enoyl-CoA Hydratase, Chain A, domain 1"/>
    <property type="match status" value="1"/>
</dbReference>
<dbReference type="EMBL" id="KZ819602">
    <property type="protein sequence ID" value="PWN38321.1"/>
    <property type="molecule type" value="Genomic_DNA"/>
</dbReference>
<proteinExistence type="predicted"/>
<dbReference type="Proteomes" id="UP000245771">
    <property type="component" value="Unassembled WGS sequence"/>
</dbReference>
<protein>
    <submittedName>
        <fullName evidence="1">ClpP/crotonase</fullName>
    </submittedName>
</protein>
<accession>A0A316VQ78</accession>
<dbReference type="PANTHER" id="PTHR11941">
    <property type="entry name" value="ENOYL-COA HYDRATASE-RELATED"/>
    <property type="match status" value="1"/>
</dbReference>
<evidence type="ECO:0000313" key="1">
    <source>
        <dbReference type="EMBL" id="PWN38321.1"/>
    </source>
</evidence>
<dbReference type="OrthoDB" id="1696280at2759"/>
<dbReference type="GO" id="GO:0005777">
    <property type="term" value="C:peroxisome"/>
    <property type="evidence" value="ECO:0007669"/>
    <property type="project" value="TreeGrafter"/>
</dbReference>
<evidence type="ECO:0000313" key="2">
    <source>
        <dbReference type="Proteomes" id="UP000245771"/>
    </source>
</evidence>
<dbReference type="RefSeq" id="XP_025358623.1">
    <property type="nucleotide sequence ID" value="XM_025496331.1"/>
</dbReference>
<dbReference type="GO" id="GO:0006635">
    <property type="term" value="P:fatty acid beta-oxidation"/>
    <property type="evidence" value="ECO:0007669"/>
    <property type="project" value="TreeGrafter"/>
</dbReference>
<dbReference type="PANTHER" id="PTHR11941:SF75">
    <property type="entry name" value="ENOYL-COA HYDRATASE_ISOMERASE FAMILY PROTEIN"/>
    <property type="match status" value="1"/>
</dbReference>
<dbReference type="InterPro" id="IPR001753">
    <property type="entry name" value="Enoyl-CoA_hydra/iso"/>
</dbReference>